<dbReference type="VEuPathDB" id="VectorBase:GAUT020325"/>
<feature type="chain" id="PRO_5011977800" evidence="1">
    <location>
        <begin position="16"/>
        <end position="212"/>
    </location>
</feature>
<protein>
    <submittedName>
        <fullName evidence="2">Uncharacterized protein</fullName>
    </submittedName>
</protein>
<keyword evidence="1" id="KW-0732">Signal</keyword>
<accession>A0A1A9UZ11</accession>
<feature type="signal peptide" evidence="1">
    <location>
        <begin position="1"/>
        <end position="15"/>
    </location>
</feature>
<reference evidence="2" key="1">
    <citation type="submission" date="2020-05" db="UniProtKB">
        <authorList>
            <consortium name="EnsemblMetazoa"/>
        </authorList>
    </citation>
    <scope>IDENTIFICATION</scope>
    <source>
        <strain evidence="2">TTRI</strain>
    </source>
</reference>
<sequence length="212" mass="22728">MAFTGTCTFLQVISGIVEVTVDVVDTPKPDDVDVEIGFVVEVVVEEDELAAVELPCCVELLRTTSFQPFSLRFDGRGVQPNHLFCYVAQVFSYLHYWEGGTLWFQHTCNAGSWTLWITWKNSSISTSMSYISSRIASSLSPVATAATGPACEAVAALAALANCLRVSVSIEAGYIRSGSGDAAVASAVSIKSEQAIFVASLPTSFEFEPMAC</sequence>
<dbReference type="Proteomes" id="UP000078200">
    <property type="component" value="Unassembled WGS sequence"/>
</dbReference>
<evidence type="ECO:0000256" key="1">
    <source>
        <dbReference type="SAM" id="SignalP"/>
    </source>
</evidence>
<keyword evidence="3" id="KW-1185">Reference proteome</keyword>
<organism evidence="2 3">
    <name type="scientific">Glossina austeni</name>
    <name type="common">Savannah tsetse fly</name>
    <dbReference type="NCBI Taxonomy" id="7395"/>
    <lineage>
        <taxon>Eukaryota</taxon>
        <taxon>Metazoa</taxon>
        <taxon>Ecdysozoa</taxon>
        <taxon>Arthropoda</taxon>
        <taxon>Hexapoda</taxon>
        <taxon>Insecta</taxon>
        <taxon>Pterygota</taxon>
        <taxon>Neoptera</taxon>
        <taxon>Endopterygota</taxon>
        <taxon>Diptera</taxon>
        <taxon>Brachycera</taxon>
        <taxon>Muscomorpha</taxon>
        <taxon>Hippoboscoidea</taxon>
        <taxon>Glossinidae</taxon>
        <taxon>Glossina</taxon>
    </lineage>
</organism>
<evidence type="ECO:0000313" key="2">
    <source>
        <dbReference type="EnsemblMetazoa" id="GAUT020325-PA"/>
    </source>
</evidence>
<evidence type="ECO:0000313" key="3">
    <source>
        <dbReference type="Proteomes" id="UP000078200"/>
    </source>
</evidence>
<dbReference type="EnsemblMetazoa" id="GAUT020325-RA">
    <property type="protein sequence ID" value="GAUT020325-PA"/>
    <property type="gene ID" value="GAUT020325"/>
</dbReference>
<proteinExistence type="predicted"/>
<dbReference type="AlphaFoldDB" id="A0A1A9UZ11"/>
<name>A0A1A9UZ11_GLOAU</name>